<evidence type="ECO:0000313" key="3">
    <source>
        <dbReference type="Proteomes" id="UP000462212"/>
    </source>
</evidence>
<dbReference type="OrthoDB" id="444592at2759"/>
<sequence length="63" mass="6775">MPEIAEGKTLAVVKALDDPIIFGKVGTSGPKFEKAMTGKKVLDANQQGKYFWLAALVLCSIVH</sequence>
<proteinExistence type="predicted"/>
<dbReference type="GO" id="GO:0003906">
    <property type="term" value="F:DNA-(apurinic or apyrimidinic site) endonuclease activity"/>
    <property type="evidence" value="ECO:0007669"/>
    <property type="project" value="InterPro"/>
</dbReference>
<keyword evidence="3" id="KW-1185">Reference proteome</keyword>
<accession>A0A8H8RPU2</accession>
<dbReference type="GO" id="GO:0019104">
    <property type="term" value="F:DNA N-glycosylase activity"/>
    <property type="evidence" value="ECO:0007669"/>
    <property type="project" value="InterPro"/>
</dbReference>
<dbReference type="Gene3D" id="3.20.190.10">
    <property type="entry name" value="MutM-like, N-terminal"/>
    <property type="match status" value="1"/>
</dbReference>
<dbReference type="InterPro" id="IPR012319">
    <property type="entry name" value="FPG_cat"/>
</dbReference>
<dbReference type="GO" id="GO:0006284">
    <property type="term" value="P:base-excision repair"/>
    <property type="evidence" value="ECO:0007669"/>
    <property type="project" value="InterPro"/>
</dbReference>
<dbReference type="EMBL" id="QGMJ01000294">
    <property type="protein sequence ID" value="TVY38273.1"/>
    <property type="molecule type" value="Genomic_DNA"/>
</dbReference>
<dbReference type="GO" id="GO:0008270">
    <property type="term" value="F:zinc ion binding"/>
    <property type="evidence" value="ECO:0007669"/>
    <property type="project" value="InterPro"/>
</dbReference>
<protein>
    <recommendedName>
        <fullName evidence="1">Formamidopyrimidine-DNA glycosylase catalytic domain-containing protein</fullName>
    </recommendedName>
</protein>
<name>A0A8H8RPU2_9HELO</name>
<reference evidence="2 3" key="1">
    <citation type="submission" date="2018-05" db="EMBL/GenBank/DDBJ databases">
        <title>Genome sequencing and assembly of the regulated plant pathogen Lachnellula willkommii and related sister species for the development of diagnostic species identification markers.</title>
        <authorList>
            <person name="Giroux E."/>
            <person name="Bilodeau G."/>
        </authorList>
    </citation>
    <scope>NUCLEOTIDE SEQUENCE [LARGE SCALE GENOMIC DNA]</scope>
    <source>
        <strain evidence="2 3">CBS 197.66</strain>
    </source>
</reference>
<evidence type="ECO:0000259" key="1">
    <source>
        <dbReference type="Pfam" id="PF01149"/>
    </source>
</evidence>
<feature type="domain" description="Formamidopyrimidine-DNA glycosylase catalytic" evidence="1">
    <location>
        <begin position="5"/>
        <end position="55"/>
    </location>
</feature>
<comment type="caution">
    <text evidence="2">The sequence shown here is derived from an EMBL/GenBank/DDBJ whole genome shotgun (WGS) entry which is preliminary data.</text>
</comment>
<dbReference type="InterPro" id="IPR035937">
    <property type="entry name" value="FPG_N"/>
</dbReference>
<dbReference type="Pfam" id="PF01149">
    <property type="entry name" value="Fapy_DNA_glyco"/>
    <property type="match status" value="1"/>
</dbReference>
<organism evidence="2 3">
    <name type="scientific">Lachnellula subtilissima</name>
    <dbReference type="NCBI Taxonomy" id="602034"/>
    <lineage>
        <taxon>Eukaryota</taxon>
        <taxon>Fungi</taxon>
        <taxon>Dikarya</taxon>
        <taxon>Ascomycota</taxon>
        <taxon>Pezizomycotina</taxon>
        <taxon>Leotiomycetes</taxon>
        <taxon>Helotiales</taxon>
        <taxon>Lachnaceae</taxon>
        <taxon>Lachnellula</taxon>
    </lineage>
</organism>
<gene>
    <name evidence="2" type="ORF">LSUB1_G002270</name>
</gene>
<dbReference type="AlphaFoldDB" id="A0A8H8RPU2"/>
<evidence type="ECO:0000313" key="2">
    <source>
        <dbReference type="EMBL" id="TVY38273.1"/>
    </source>
</evidence>
<dbReference type="Proteomes" id="UP000462212">
    <property type="component" value="Unassembled WGS sequence"/>
</dbReference>